<dbReference type="AlphaFoldDB" id="A0A4D4N7A5"/>
<evidence type="ECO:0000256" key="1">
    <source>
        <dbReference type="SAM" id="MobiDB-lite"/>
    </source>
</evidence>
<reference evidence="2 3" key="1">
    <citation type="submission" date="2019-04" db="EMBL/GenBank/DDBJ databases">
        <title>Draft genome sequences of Streptomyces avermitilis ATCC 31267.</title>
        <authorList>
            <person name="Komaki H."/>
            <person name="Tamura T."/>
            <person name="Hosoyama A."/>
        </authorList>
    </citation>
    <scope>NUCLEOTIDE SEQUENCE [LARGE SCALE GENOMIC DNA]</scope>
    <source>
        <strain evidence="2 3">ATCC 31267</strain>
    </source>
</reference>
<dbReference type="Proteomes" id="UP000299211">
    <property type="component" value="Unassembled WGS sequence"/>
</dbReference>
<dbReference type="EMBL" id="BJHY01000002">
    <property type="protein sequence ID" value="GDY80300.1"/>
    <property type="molecule type" value="Genomic_DNA"/>
</dbReference>
<proteinExistence type="predicted"/>
<evidence type="ECO:0000313" key="2">
    <source>
        <dbReference type="EMBL" id="GDY80300.1"/>
    </source>
</evidence>
<gene>
    <name evidence="2" type="ORF">SAV31267_097850</name>
</gene>
<feature type="compositionally biased region" description="Basic residues" evidence="1">
    <location>
        <begin position="81"/>
        <end position="92"/>
    </location>
</feature>
<evidence type="ECO:0000313" key="3">
    <source>
        <dbReference type="Proteomes" id="UP000299211"/>
    </source>
</evidence>
<sequence>MPASPFTAGTGDSEIYPALLAASTDPASLKLLPDPKAPGKAPAEPGTEPAEMTPDGRAPQKAAEATGRPQETRQPRPSAKIPRRRTCTRRRSGSWAPWK</sequence>
<comment type="caution">
    <text evidence="2">The sequence shown here is derived from an EMBL/GenBank/DDBJ whole genome shotgun (WGS) entry which is preliminary data.</text>
</comment>
<organism evidence="2 3">
    <name type="scientific">Streptomyces avermitilis</name>
    <dbReference type="NCBI Taxonomy" id="33903"/>
    <lineage>
        <taxon>Bacteria</taxon>
        <taxon>Bacillati</taxon>
        <taxon>Actinomycetota</taxon>
        <taxon>Actinomycetes</taxon>
        <taxon>Kitasatosporales</taxon>
        <taxon>Streptomycetaceae</taxon>
        <taxon>Streptomyces</taxon>
    </lineage>
</organism>
<feature type="compositionally biased region" description="Low complexity" evidence="1">
    <location>
        <begin position="29"/>
        <end position="53"/>
    </location>
</feature>
<name>A0A4D4N7A5_STRAX</name>
<feature type="region of interest" description="Disordered" evidence="1">
    <location>
        <begin position="27"/>
        <end position="99"/>
    </location>
</feature>
<accession>A0A4D4N7A5</accession>
<protein>
    <submittedName>
        <fullName evidence="2">Uncharacterized protein</fullName>
    </submittedName>
</protein>